<proteinExistence type="inferred from homology"/>
<evidence type="ECO:0000313" key="7">
    <source>
        <dbReference type="Proteomes" id="UP000298493"/>
    </source>
</evidence>
<evidence type="ECO:0000313" key="6">
    <source>
        <dbReference type="EMBL" id="TID20574.1"/>
    </source>
</evidence>
<dbReference type="STRING" id="86259.A0A4Z1PG43"/>
<dbReference type="PANTHER" id="PTHR35897">
    <property type="entry name" value="METHYLTRANSFERASE AUSD"/>
    <property type="match status" value="1"/>
</dbReference>
<feature type="domain" description="Methyltransferase" evidence="5">
    <location>
        <begin position="102"/>
        <end position="201"/>
    </location>
</feature>
<reference evidence="6 7" key="1">
    <citation type="submission" date="2019-04" db="EMBL/GenBank/DDBJ databases">
        <title>High contiguity whole genome sequence and gene annotation resource for two Venturia nashicola isolates.</title>
        <authorList>
            <person name="Prokchorchik M."/>
            <person name="Won K."/>
            <person name="Lee Y."/>
            <person name="Choi E.D."/>
            <person name="Segonzac C."/>
            <person name="Sohn K.H."/>
        </authorList>
    </citation>
    <scope>NUCLEOTIDE SEQUENCE [LARGE SCALE GENOMIC DNA]</scope>
    <source>
        <strain evidence="6 7">PRI2</strain>
    </source>
</reference>
<dbReference type="InterPro" id="IPR041698">
    <property type="entry name" value="Methyltransf_25"/>
</dbReference>
<accession>A0A4Z1PG43</accession>
<evidence type="ECO:0000256" key="3">
    <source>
        <dbReference type="ARBA" id="ARBA00022691"/>
    </source>
</evidence>
<dbReference type="PANTHER" id="PTHR35897:SF1">
    <property type="entry name" value="METHYLTRANSFERASE AUSD"/>
    <property type="match status" value="1"/>
</dbReference>
<dbReference type="InterPro" id="IPR051654">
    <property type="entry name" value="Meroterpenoid_MTases"/>
</dbReference>
<comment type="similarity">
    <text evidence="4">Belongs to the class I-like SAM-binding methyltransferase superfamily.</text>
</comment>
<dbReference type="AlphaFoldDB" id="A0A4Z1PG43"/>
<keyword evidence="7" id="KW-1185">Reference proteome</keyword>
<keyword evidence="6" id="KW-0489">Methyltransferase</keyword>
<dbReference type="Proteomes" id="UP000298493">
    <property type="component" value="Unassembled WGS sequence"/>
</dbReference>
<protein>
    <submittedName>
        <fullName evidence="6">Methyltransferase domain-containing protein</fullName>
    </submittedName>
</protein>
<name>A0A4Z1PG43_9PEZI</name>
<gene>
    <name evidence="6" type="ORF">E6O75_ATG05338</name>
</gene>
<dbReference type="SUPFAM" id="SSF53335">
    <property type="entry name" value="S-adenosyl-L-methionine-dependent methyltransferases"/>
    <property type="match status" value="1"/>
</dbReference>
<comment type="caution">
    <text evidence="6">The sequence shown here is derived from an EMBL/GenBank/DDBJ whole genome shotgun (WGS) entry which is preliminary data.</text>
</comment>
<keyword evidence="3" id="KW-0949">S-adenosyl-L-methionine</keyword>
<evidence type="ECO:0000259" key="5">
    <source>
        <dbReference type="Pfam" id="PF13649"/>
    </source>
</evidence>
<dbReference type="GO" id="GO:0032259">
    <property type="term" value="P:methylation"/>
    <property type="evidence" value="ECO:0007669"/>
    <property type="project" value="UniProtKB-KW"/>
</dbReference>
<evidence type="ECO:0000256" key="4">
    <source>
        <dbReference type="ARBA" id="ARBA00038314"/>
    </source>
</evidence>
<comment type="pathway">
    <text evidence="1">Secondary metabolite biosynthesis.</text>
</comment>
<dbReference type="InterPro" id="IPR029063">
    <property type="entry name" value="SAM-dependent_MTases_sf"/>
</dbReference>
<keyword evidence="2 6" id="KW-0808">Transferase</keyword>
<evidence type="ECO:0000256" key="2">
    <source>
        <dbReference type="ARBA" id="ARBA00022679"/>
    </source>
</evidence>
<evidence type="ECO:0000256" key="1">
    <source>
        <dbReference type="ARBA" id="ARBA00005179"/>
    </source>
</evidence>
<dbReference type="Pfam" id="PF13649">
    <property type="entry name" value="Methyltransf_25"/>
    <property type="match status" value="1"/>
</dbReference>
<organism evidence="6 7">
    <name type="scientific">Venturia nashicola</name>
    <dbReference type="NCBI Taxonomy" id="86259"/>
    <lineage>
        <taxon>Eukaryota</taxon>
        <taxon>Fungi</taxon>
        <taxon>Dikarya</taxon>
        <taxon>Ascomycota</taxon>
        <taxon>Pezizomycotina</taxon>
        <taxon>Dothideomycetes</taxon>
        <taxon>Pleosporomycetidae</taxon>
        <taxon>Venturiales</taxon>
        <taxon>Venturiaceae</taxon>
        <taxon>Venturia</taxon>
    </lineage>
</organism>
<dbReference type="Gene3D" id="3.40.50.150">
    <property type="entry name" value="Vaccinia Virus protein VP39"/>
    <property type="match status" value="1"/>
</dbReference>
<dbReference type="GO" id="GO:0008168">
    <property type="term" value="F:methyltransferase activity"/>
    <property type="evidence" value="ECO:0007669"/>
    <property type="project" value="UniProtKB-KW"/>
</dbReference>
<sequence length="291" mass="33281">MAPTQTIIGDGKFDKAAPSDETSVYRNELPLSIKPEARELLVSYSGVDPDEVDAHVLALRDKAFQIRPYPCIGHFRFLTLSLSQSPRYGEILQRLRKGETLLDVGCCFGQELRKLVDDGVPPAQLYGVDLEPIFVNFGYELFRDREKFHATFLFGDMFQHSPDTFESLAGKINVVWASSFLHLFGWEDQLSLCNRIVGFLKRKKGSTILGRQLGSVVPGNFPLQDLMQAEPYWHSPTSFRSLWDEVELATKTKFEVCVTLDEQEFRYEDCREWGHPFMRRLLFTATLVGLE</sequence>
<dbReference type="EMBL" id="SNSC02000010">
    <property type="protein sequence ID" value="TID20574.1"/>
    <property type="molecule type" value="Genomic_DNA"/>
</dbReference>